<evidence type="ECO:0000256" key="1">
    <source>
        <dbReference type="SAM" id="Phobius"/>
    </source>
</evidence>
<dbReference type="InterPro" id="IPR001646">
    <property type="entry name" value="5peptide_repeat"/>
</dbReference>
<dbReference type="Pfam" id="PF13576">
    <property type="entry name" value="Pentapeptide_3"/>
    <property type="match status" value="1"/>
</dbReference>
<dbReference type="Proteomes" id="UP000006272">
    <property type="component" value="Unassembled WGS sequence"/>
</dbReference>
<evidence type="ECO:0000313" key="3">
    <source>
        <dbReference type="Proteomes" id="UP000006272"/>
    </source>
</evidence>
<keyword evidence="1" id="KW-0812">Transmembrane</keyword>
<proteinExistence type="predicted"/>
<dbReference type="PATRIC" id="fig|1206767.3.peg.908"/>
<accession>K6HCW8</accession>
<feature type="transmembrane region" description="Helical" evidence="1">
    <location>
        <begin position="460"/>
        <end position="485"/>
    </location>
</feature>
<dbReference type="EMBL" id="ALAO01000078">
    <property type="protein sequence ID" value="EKO40328.1"/>
    <property type="molecule type" value="Genomic_DNA"/>
</dbReference>
<dbReference type="Gene3D" id="2.160.20.80">
    <property type="entry name" value="E3 ubiquitin-protein ligase SopA"/>
    <property type="match status" value="1"/>
</dbReference>
<evidence type="ECO:0000313" key="2">
    <source>
        <dbReference type="EMBL" id="EKO40328.1"/>
    </source>
</evidence>
<keyword evidence="1" id="KW-1133">Transmembrane helix</keyword>
<comment type="caution">
    <text evidence="2">The sequence shown here is derived from an EMBL/GenBank/DDBJ whole genome shotgun (WGS) entry which is preliminary data.</text>
</comment>
<keyword evidence="1" id="KW-0472">Membrane</keyword>
<sequence length="491" mass="56887">MTCHLCSESQLQENTHIAWTDHDGNEYCILHAPSEHKTIGQKDFNDLIFHIIKKAADNDQWCDLSKTIFPWEIKFSNRSIGHKTPVLDFSEATFKSDLYFVDLSTKNRLIISNATFEQNLVFHGVDIEDWSDFAHIACDGEVRFQHCKTIDTASFNSATFRKTVVFRNVNFKNETDFSLATFKGSVTIESTRFLNESRFGQTKFEKQVTIDDSTFDKTEFIGTNFIGRASFRDLYFFGDTTFLCARFKEKSIFYNCKTSKYKLSFDEIKIAADKNITFSRMDMSNSTFLFTNVDKIRFHNVTWQLSPDGARHVSPIESNLQGNHDKNFRDISEEVLQDTINFYRQMKKKARDTFDDEEASRWHYSEKELRLYKLRNSNNLSFQRIILETYRTISRYGEDPLQAAEVLFYLALLLLASLALGGLYALGEPPFDITASRVAKGLRAFAQYALFMKPDWSPPAFFDFIAILLSRLLIPIQAAIFAFALRNKLHR</sequence>
<protein>
    <recommendedName>
        <fullName evidence="4">Pentapeptide repeat-containing protein</fullName>
    </recommendedName>
</protein>
<dbReference type="AlphaFoldDB" id="K6HCW8"/>
<organism evidence="2 3">
    <name type="scientific">Solidesulfovibrio magneticus str. Maddingley MBC34</name>
    <dbReference type="NCBI Taxonomy" id="1206767"/>
    <lineage>
        <taxon>Bacteria</taxon>
        <taxon>Pseudomonadati</taxon>
        <taxon>Thermodesulfobacteriota</taxon>
        <taxon>Desulfovibrionia</taxon>
        <taxon>Desulfovibrionales</taxon>
        <taxon>Desulfovibrionaceae</taxon>
        <taxon>Solidesulfovibrio</taxon>
    </lineage>
</organism>
<reference evidence="2 3" key="1">
    <citation type="submission" date="2012-07" db="EMBL/GenBank/DDBJ databases">
        <title>Draft genome sequence of Desulfovibrio magneticus str. Maddingley MBC34 obtained from a metagenomic sequence of a methanogenic enrichment isolated from coal-seam formation water in Victoria, Australia.</title>
        <authorList>
            <person name="Greenfield P."/>
            <person name="Hendry P."/>
            <person name="Li D."/>
            <person name="Rosewarne C.P."/>
            <person name="Tran-Dinh N."/>
            <person name="Elbourne L.D.H."/>
            <person name="Paulsen I.T."/>
            <person name="Midgley D.J."/>
        </authorList>
    </citation>
    <scope>NUCLEOTIDE SEQUENCE [LARGE SCALE GENOMIC DNA]</scope>
    <source>
        <strain evidence="3">Maddingley MBC34</strain>
    </source>
</reference>
<name>K6HCW8_9BACT</name>
<evidence type="ECO:0008006" key="4">
    <source>
        <dbReference type="Google" id="ProtNLM"/>
    </source>
</evidence>
<feature type="transmembrane region" description="Helical" evidence="1">
    <location>
        <begin position="406"/>
        <end position="426"/>
    </location>
</feature>
<gene>
    <name evidence="2" type="ORF">B193_0946</name>
</gene>